<feature type="compositionally biased region" description="Basic and acidic residues" evidence="1">
    <location>
        <begin position="81"/>
        <end position="110"/>
    </location>
</feature>
<gene>
    <name evidence="2" type="ORF">DY000_02016318</name>
</gene>
<protein>
    <submittedName>
        <fullName evidence="2">Uncharacterized protein</fullName>
    </submittedName>
</protein>
<comment type="caution">
    <text evidence="2">The sequence shown here is derived from an EMBL/GenBank/DDBJ whole genome shotgun (WGS) entry which is preliminary data.</text>
</comment>
<sequence length="252" mass="28958">MKSIRAQQKQHRSTPTGYHRTTTTNQHRLTPPLLHRLILDAYQSRRSSMCVEIFLMKKPPHDQTSLGERIGGIGRRGRGKGPRETKEKSLWRRLSHKNDKASEGKRKRNKEDELCISIARHLITVARQSITSIDRHLTVLIDTHISDSCRDCLKEPNLTSNTKLDTTACLGAWDVQEKYGDLEPFDMQNCTDASDFEVNQHPVADMPVLLKSSQSASREEAVEEMKDCRSMKQHWCRSTVMPEYGLSIFYDH</sequence>
<reference evidence="2 3" key="1">
    <citation type="journal article" date="2020" name="BMC Genomics">
        <title>Intraspecific diversification of the crop wild relative Brassica cretica Lam. using demographic model selection.</title>
        <authorList>
            <person name="Kioukis A."/>
            <person name="Michalopoulou V.A."/>
            <person name="Briers L."/>
            <person name="Pirintsos S."/>
            <person name="Studholme D.J."/>
            <person name="Pavlidis P."/>
            <person name="Sarris P.F."/>
        </authorList>
    </citation>
    <scope>NUCLEOTIDE SEQUENCE [LARGE SCALE GENOMIC DNA]</scope>
    <source>
        <strain evidence="3">cv. PFS-1207/04</strain>
    </source>
</reference>
<evidence type="ECO:0000313" key="2">
    <source>
        <dbReference type="EMBL" id="KAF3566932.1"/>
    </source>
</evidence>
<feature type="compositionally biased region" description="Polar residues" evidence="1">
    <location>
        <begin position="13"/>
        <end position="24"/>
    </location>
</feature>
<keyword evidence="3" id="KW-1185">Reference proteome</keyword>
<name>A0ABQ7D3Y9_BRACR</name>
<feature type="region of interest" description="Disordered" evidence="1">
    <location>
        <begin position="63"/>
        <end position="110"/>
    </location>
</feature>
<organism evidence="2 3">
    <name type="scientific">Brassica cretica</name>
    <name type="common">Mustard</name>
    <dbReference type="NCBI Taxonomy" id="69181"/>
    <lineage>
        <taxon>Eukaryota</taxon>
        <taxon>Viridiplantae</taxon>
        <taxon>Streptophyta</taxon>
        <taxon>Embryophyta</taxon>
        <taxon>Tracheophyta</taxon>
        <taxon>Spermatophyta</taxon>
        <taxon>Magnoliopsida</taxon>
        <taxon>eudicotyledons</taxon>
        <taxon>Gunneridae</taxon>
        <taxon>Pentapetalae</taxon>
        <taxon>rosids</taxon>
        <taxon>malvids</taxon>
        <taxon>Brassicales</taxon>
        <taxon>Brassicaceae</taxon>
        <taxon>Brassiceae</taxon>
        <taxon>Brassica</taxon>
    </lineage>
</organism>
<proteinExistence type="predicted"/>
<accession>A0ABQ7D3Y9</accession>
<dbReference type="EMBL" id="QGKV02000759">
    <property type="protein sequence ID" value="KAF3566932.1"/>
    <property type="molecule type" value="Genomic_DNA"/>
</dbReference>
<dbReference type="Proteomes" id="UP000266723">
    <property type="component" value="Unassembled WGS sequence"/>
</dbReference>
<feature type="region of interest" description="Disordered" evidence="1">
    <location>
        <begin position="1"/>
        <end position="24"/>
    </location>
</feature>
<evidence type="ECO:0000313" key="3">
    <source>
        <dbReference type="Proteomes" id="UP000266723"/>
    </source>
</evidence>
<evidence type="ECO:0000256" key="1">
    <source>
        <dbReference type="SAM" id="MobiDB-lite"/>
    </source>
</evidence>